<accession>A0A1B2ETN6</accession>
<organism evidence="2">
    <name type="scientific">Microvirga ossetica</name>
    <dbReference type="NCBI Taxonomy" id="1882682"/>
    <lineage>
        <taxon>Bacteria</taxon>
        <taxon>Pseudomonadati</taxon>
        <taxon>Pseudomonadota</taxon>
        <taxon>Alphaproteobacteria</taxon>
        <taxon>Hyphomicrobiales</taxon>
        <taxon>Methylobacteriaceae</taxon>
        <taxon>Microvirga</taxon>
    </lineage>
</organism>
<feature type="transmembrane region" description="Helical" evidence="1">
    <location>
        <begin position="93"/>
        <end position="122"/>
    </location>
</feature>
<evidence type="ECO:0000313" key="2">
    <source>
        <dbReference type="EMBL" id="ANY83323.1"/>
    </source>
</evidence>
<name>A0A1B2ETN6_9HYPH</name>
<gene>
    <name evidence="2" type="ORF">BB934_34015</name>
</gene>
<reference evidence="2" key="1">
    <citation type="submission" date="2016-07" db="EMBL/GenBank/DDBJ databases">
        <title>Microvirga ossetica sp. nov. a new species of rhizobia isolated from root nodules of the legume species Vicia alpestris Steven originated from North Ossetia region in the Caucasus.</title>
        <authorList>
            <person name="Safronova V.I."/>
            <person name="Kuznetsova I.G."/>
            <person name="Sazanova A.L."/>
            <person name="Belimov A."/>
            <person name="Andronov E."/>
            <person name="Osledkin Y.S."/>
            <person name="Onishchuk O.P."/>
            <person name="Kurchak O.N."/>
            <person name="Shaposhnikov A.I."/>
            <person name="Willems A."/>
            <person name="Tikhonovich I.A."/>
        </authorList>
    </citation>
    <scope>NUCLEOTIDE SEQUENCE [LARGE SCALE GENOMIC DNA]</scope>
    <source>
        <strain evidence="2">V5/3M</strain>
        <plasmid evidence="2">unnamed3</plasmid>
    </source>
</reference>
<protein>
    <submittedName>
        <fullName evidence="2">Uncharacterized protein</fullName>
    </submittedName>
</protein>
<dbReference type="AlphaFoldDB" id="A0A1B2ETN6"/>
<dbReference type="EMBL" id="CP016618">
    <property type="protein sequence ID" value="ANY83323.1"/>
    <property type="molecule type" value="Genomic_DNA"/>
</dbReference>
<dbReference type="RefSeq" id="WP_099514341.1">
    <property type="nucleotide sequence ID" value="NZ_CP016618.1"/>
</dbReference>
<sequence>MSGQYVRNLRSPEGELVATLLERMRVPRTGRRETPRLIGKKHHRTIPGAVAAGLKTLFQSWGYVAVSPVLAPIGRIQEFKAQRAAGTFRGYGYAVFDVVVTIIVSLALWIFAVIIPLIFAAITCHEVFG</sequence>
<keyword evidence="1" id="KW-1133">Transmembrane helix</keyword>
<dbReference type="OrthoDB" id="8017069at2"/>
<keyword evidence="1" id="KW-0812">Transmembrane</keyword>
<geneLocation type="plasmid" evidence="2">
    <name>unnamed3</name>
</geneLocation>
<keyword evidence="1" id="KW-0472">Membrane</keyword>
<keyword evidence="2" id="KW-0614">Plasmid</keyword>
<evidence type="ECO:0000256" key="1">
    <source>
        <dbReference type="SAM" id="Phobius"/>
    </source>
</evidence>
<dbReference type="KEGG" id="moc:BB934_34015"/>
<proteinExistence type="predicted"/>